<proteinExistence type="predicted"/>
<keyword evidence="2" id="KW-1185">Reference proteome</keyword>
<protein>
    <submittedName>
        <fullName evidence="1">Uncharacterized protein</fullName>
    </submittedName>
</protein>
<dbReference type="EMBL" id="JAMWYS010000050">
    <property type="protein sequence ID" value="MCO4293954.1"/>
    <property type="molecule type" value="Genomic_DNA"/>
</dbReference>
<name>A0A9X2F384_9SPHI</name>
<gene>
    <name evidence="1" type="ORF">NF867_13900</name>
</gene>
<dbReference type="AlphaFoldDB" id="A0A9X2F384"/>
<dbReference type="RefSeq" id="WP_252588694.1">
    <property type="nucleotide sequence ID" value="NZ_JAMWYS010000050.1"/>
</dbReference>
<organism evidence="1 2">
    <name type="scientific">Solitalea agri</name>
    <dbReference type="NCBI Taxonomy" id="2953739"/>
    <lineage>
        <taxon>Bacteria</taxon>
        <taxon>Pseudomonadati</taxon>
        <taxon>Bacteroidota</taxon>
        <taxon>Sphingobacteriia</taxon>
        <taxon>Sphingobacteriales</taxon>
        <taxon>Sphingobacteriaceae</taxon>
        <taxon>Solitalea</taxon>
    </lineage>
</organism>
<sequence>METVKSIKTNFKMVSVIALSLGVVTVSSQWGTHKSTVPLKKSFASITMPTDTVLENKTTEVSSCLSPVMLKNSIAVAKVYHANTSIMFKAPVNELPSETQTLDELVKFKIEAQPEGNIEEPVEMTLAELVKFKDPTNKEAEIQEPDNCTLNISELIKFHAPTIEDSVTHLEPIGE</sequence>
<evidence type="ECO:0000313" key="1">
    <source>
        <dbReference type="EMBL" id="MCO4293954.1"/>
    </source>
</evidence>
<accession>A0A9X2F384</accession>
<dbReference type="Proteomes" id="UP001155182">
    <property type="component" value="Unassembled WGS sequence"/>
</dbReference>
<reference evidence="1" key="1">
    <citation type="submission" date="2022-06" db="EMBL/GenBank/DDBJ databases">
        <title>Solitalea sp. MAHUQ-68 isolated from rhizospheric soil.</title>
        <authorList>
            <person name="Huq M.A."/>
        </authorList>
    </citation>
    <scope>NUCLEOTIDE SEQUENCE</scope>
    <source>
        <strain evidence="1">MAHUQ-68</strain>
    </source>
</reference>
<comment type="caution">
    <text evidence="1">The sequence shown here is derived from an EMBL/GenBank/DDBJ whole genome shotgun (WGS) entry which is preliminary data.</text>
</comment>
<evidence type="ECO:0000313" key="2">
    <source>
        <dbReference type="Proteomes" id="UP001155182"/>
    </source>
</evidence>